<organism evidence="2 3">
    <name type="scientific">Bodo saltans</name>
    <name type="common">Flagellated protozoan</name>
    <dbReference type="NCBI Taxonomy" id="75058"/>
    <lineage>
        <taxon>Eukaryota</taxon>
        <taxon>Discoba</taxon>
        <taxon>Euglenozoa</taxon>
        <taxon>Kinetoplastea</taxon>
        <taxon>Metakinetoplastina</taxon>
        <taxon>Eubodonida</taxon>
        <taxon>Bodonidae</taxon>
        <taxon>Bodo</taxon>
    </lineage>
</organism>
<dbReference type="Pfam" id="PF13692">
    <property type="entry name" value="Glyco_trans_1_4"/>
    <property type="match status" value="1"/>
</dbReference>
<proteinExistence type="predicted"/>
<evidence type="ECO:0000313" key="2">
    <source>
        <dbReference type="EMBL" id="CUG94242.1"/>
    </source>
</evidence>
<accession>A0A0S4JV04</accession>
<dbReference type="AlphaFoldDB" id="A0A0S4JV04"/>
<sequence>MKLRWLTSQRTAMRCAALMIIVFCLLQFTLRVGHPTKSRRPAILIDLPEDDVILREEKYAIEIVDDVVKESPIASSTNQQLSSTVCLGIPLRQEGHVDPKFFEQLRANIQNSDVQKWIIFVVTRGPAVAHEAIALAHELVNTSKYAPPLSHVGEGRRTLIALQHETLSGNSTLGTMLNHVLARFTEDTALGCSHIFVLDPSRVPVKSTFVSTMIRDLESTGAVAATCTTYRNRPPEVNDPPDVFDRGFNVSLGQSSGKARPTMARACFGFNSRDARSYEPSPIQLLSPYCLAIDWKKLEAKAVPSKSTGHIKLQIPDQVASELTLVDTLLQGSSSGVETIRAVEILHLRQQLLSNELARISVLALKQLDDHGRQIIRQSFNTVLESQRLLKDLHGDHWVSHNFSIIVPEVAKADEALLMTCRDNGASVTSSIECMNRFTSTQYQSAHRWMWYKSTTPPEEHTAWSLSMVIYGMVGAAARNLPHTHTPALLIASGAACIINEHNLPNAVKPYLIASVLPLTTKVLDIPSYALLPTDLFWVEHHELLEQLFTHAFVPNAYGINFNHQLVAEPLPHLRVVWDAFCCKCCGFSNEMVHLLHPLQKRMDVRTPLRLDCFCPGFKTAIEDSLQRIFMPTDDFPIDRMTPHEITVWISHTEPTRYSNEIFRHRYPDYVVGRSMYEFTKIEEVWKKPLALECDEVWVPATFVANAFINSDVDPNKIVVIPEAIDTYFYDPTAHDPVTLPPSPNTWAHFCNRPADANTPDHFKFFSNFKWEGRKGWEILFTAYLREFKSTDPVSLYILTHIWTNGVRETYSTKHNQTRLRENLRNLTIELGISEDLSLFPHFCIIADDLSEPDVARLYRTTDAFVLPTKGEGWGLPTMQAMSMGKPVISTAWGGQVDFMLPNNSFMISVERLEEIPKYSEYRWESGKMWAIPSLTDTMKLMPKYSEYRWESGKMWAIPSLTDTMKLMRLVYTDRELAAERGAAARRHIVTHFSEEAVTDLVEARLKKIQQIVVDRRKAGYVLRTLAPRTEKPQSPTKKVKFHLGSFEKT</sequence>
<dbReference type="GO" id="GO:0016740">
    <property type="term" value="F:transferase activity"/>
    <property type="evidence" value="ECO:0007669"/>
    <property type="project" value="UniProtKB-KW"/>
</dbReference>
<dbReference type="PANTHER" id="PTHR46656">
    <property type="entry name" value="PUTATIVE-RELATED"/>
    <property type="match status" value="1"/>
</dbReference>
<dbReference type="OrthoDB" id="2193793at2759"/>
<keyword evidence="3" id="KW-1185">Reference proteome</keyword>
<dbReference type="Gene3D" id="3.40.50.2000">
    <property type="entry name" value="Glycogen Phosphorylase B"/>
    <property type="match status" value="1"/>
</dbReference>
<reference evidence="3" key="1">
    <citation type="submission" date="2015-09" db="EMBL/GenBank/DDBJ databases">
        <authorList>
            <consortium name="Pathogen Informatics"/>
        </authorList>
    </citation>
    <scope>NUCLEOTIDE SEQUENCE [LARGE SCALE GENOMIC DNA]</scope>
    <source>
        <strain evidence="3">Lake Konstanz</strain>
    </source>
</reference>
<dbReference type="EMBL" id="CYKH01002227">
    <property type="protein sequence ID" value="CUG94242.1"/>
    <property type="molecule type" value="Genomic_DNA"/>
</dbReference>
<dbReference type="SUPFAM" id="SSF53756">
    <property type="entry name" value="UDP-Glycosyltransferase/glycogen phosphorylase"/>
    <property type="match status" value="1"/>
</dbReference>
<gene>
    <name evidence="2" type="ORF">BSAL_47205</name>
</gene>
<feature type="region of interest" description="Disordered" evidence="1">
    <location>
        <begin position="1030"/>
        <end position="1050"/>
    </location>
</feature>
<protein>
    <submittedName>
        <fullName evidence="2">Glycosyltransferase-like, putative</fullName>
    </submittedName>
</protein>
<evidence type="ECO:0000256" key="1">
    <source>
        <dbReference type="SAM" id="MobiDB-lite"/>
    </source>
</evidence>
<dbReference type="VEuPathDB" id="TriTrypDB:BSAL_47205"/>
<keyword evidence="2" id="KW-0808">Transferase</keyword>
<dbReference type="PANTHER" id="PTHR46656:SF3">
    <property type="entry name" value="PUTATIVE-RELATED"/>
    <property type="match status" value="1"/>
</dbReference>
<name>A0A0S4JV04_BODSA</name>
<evidence type="ECO:0000313" key="3">
    <source>
        <dbReference type="Proteomes" id="UP000051952"/>
    </source>
</evidence>
<dbReference type="Proteomes" id="UP000051952">
    <property type="component" value="Unassembled WGS sequence"/>
</dbReference>